<evidence type="ECO:0000256" key="2">
    <source>
        <dbReference type="ARBA" id="ARBA00010704"/>
    </source>
</evidence>
<gene>
    <name evidence="6" type="ORF">CFOL_v3_25417</name>
</gene>
<protein>
    <submittedName>
        <fullName evidence="6">Vps35 domain-containing protein</fullName>
    </submittedName>
</protein>
<sequence length="708" mass="79546">MLGDMVRERIKQRAEFSEDGTQLCSLPEKFEASDICLGAKETCNNWFCKVGSIRELLPRIYLELALLPCWRFLIDRPVDSLQRLVMMARGLGDTLASAYCRLYMAHCARKLPSCGSGYLILCIKDIKVQLMRILSAEETIHRHLTNNRVLVSLMEPTIEYIMKCIFKDASQRQEGNALVDLGLGRNQMELFGSSPCVSIVLHYLLKELPTEVVSSNALEILHLIECSHDYSFDQYLNYRLLGFRLSEKSSQDIVDAVVNYVIQVLSQYDRLDEYLKVVDAYVDIVLQYQMDNHLSTILEGISTRACNREIVEDELASLQSILLKLLSHFKELEVVFALNHFLEILDVMYGSSRSIVNMHILNVATRNGIIRDPTTIQVLYEISQALHDDIDFSSVKDADNQQPTRLISHFVHKVDYGAELERHLMFLVECRRAFGSINELKETLVHTSNHLATKALKDGRRHLSFLKSCIAFSEVTIPSIPTHIRQLNLYLETAEVALLGGLISHLDGLIDSAISCLWSVDSLDGSRTLTDVDGLVSTIQKLCSLLVMVPGNPEGVTCIPENILSVIATQSWMTPRMKSRIFCTIVLLSATLSQNKLPYHAGYQEILGNDFLFFGDSSYIQDLLSLAEIVLQNLVDAIEQEPSQAARGSMALEACNCIVASFKANDNILPVCSKLIETAKLCLAADDKYLQSTIKYLDKQLGTSLIVV</sequence>
<keyword evidence="4" id="KW-0967">Endosome</keyword>
<dbReference type="AlphaFoldDB" id="A0A1Q3CNX2"/>
<evidence type="ECO:0000256" key="5">
    <source>
        <dbReference type="ARBA" id="ARBA00022927"/>
    </source>
</evidence>
<evidence type="ECO:0000256" key="1">
    <source>
        <dbReference type="ARBA" id="ARBA00004177"/>
    </source>
</evidence>
<dbReference type="PANTHER" id="PTHR13673">
    <property type="entry name" value="ESOPHAGEAL CANCER ASSOCIATED PROTEIN"/>
    <property type="match status" value="1"/>
</dbReference>
<dbReference type="FunCoup" id="A0A1Q3CNX2">
    <property type="interactions" value="3053"/>
</dbReference>
<dbReference type="GO" id="GO:0032456">
    <property type="term" value="P:endocytic recycling"/>
    <property type="evidence" value="ECO:0007669"/>
    <property type="project" value="InterPro"/>
</dbReference>
<dbReference type="EMBL" id="BDDD01002520">
    <property type="protein sequence ID" value="GAV81964.1"/>
    <property type="molecule type" value="Genomic_DNA"/>
</dbReference>
<evidence type="ECO:0000313" key="7">
    <source>
        <dbReference type="Proteomes" id="UP000187406"/>
    </source>
</evidence>
<keyword evidence="5" id="KW-0653">Protein transport</keyword>
<reference evidence="7" key="1">
    <citation type="submission" date="2016-04" db="EMBL/GenBank/DDBJ databases">
        <title>Cephalotus genome sequencing.</title>
        <authorList>
            <person name="Fukushima K."/>
            <person name="Hasebe M."/>
            <person name="Fang X."/>
        </authorList>
    </citation>
    <scope>NUCLEOTIDE SEQUENCE [LARGE SCALE GENOMIC DNA]</scope>
    <source>
        <strain evidence="7">cv. St1</strain>
    </source>
</reference>
<dbReference type="PANTHER" id="PTHR13673:SF0">
    <property type="entry name" value="VPS35 ENDOSOMAL PROTEIN-SORTING FACTOR-LIKE"/>
    <property type="match status" value="1"/>
</dbReference>
<evidence type="ECO:0000256" key="4">
    <source>
        <dbReference type="ARBA" id="ARBA00022753"/>
    </source>
</evidence>
<comment type="caution">
    <text evidence="6">The sequence shown here is derived from an EMBL/GenBank/DDBJ whole genome shotgun (WGS) entry which is preliminary data.</text>
</comment>
<comment type="similarity">
    <text evidence="2">Belongs to the VPS35L family.</text>
</comment>
<keyword evidence="7" id="KW-1185">Reference proteome</keyword>
<organism evidence="6 7">
    <name type="scientific">Cephalotus follicularis</name>
    <name type="common">Albany pitcher plant</name>
    <dbReference type="NCBI Taxonomy" id="3775"/>
    <lineage>
        <taxon>Eukaryota</taxon>
        <taxon>Viridiplantae</taxon>
        <taxon>Streptophyta</taxon>
        <taxon>Embryophyta</taxon>
        <taxon>Tracheophyta</taxon>
        <taxon>Spermatophyta</taxon>
        <taxon>Magnoliopsida</taxon>
        <taxon>eudicotyledons</taxon>
        <taxon>Gunneridae</taxon>
        <taxon>Pentapetalae</taxon>
        <taxon>rosids</taxon>
        <taxon>fabids</taxon>
        <taxon>Oxalidales</taxon>
        <taxon>Cephalotaceae</taxon>
        <taxon>Cephalotus</taxon>
    </lineage>
</organism>
<dbReference type="InterPro" id="IPR029705">
    <property type="entry name" value="VPS35L"/>
</dbReference>
<dbReference type="InParanoid" id="A0A1Q3CNX2"/>
<dbReference type="OrthoDB" id="1734063at2759"/>
<dbReference type="STRING" id="3775.A0A1Q3CNX2"/>
<dbReference type="GO" id="GO:0005768">
    <property type="term" value="C:endosome"/>
    <property type="evidence" value="ECO:0007669"/>
    <property type="project" value="UniProtKB-SubCell"/>
</dbReference>
<name>A0A1Q3CNX2_CEPFO</name>
<keyword evidence="3" id="KW-0813">Transport</keyword>
<evidence type="ECO:0000256" key="3">
    <source>
        <dbReference type="ARBA" id="ARBA00022448"/>
    </source>
</evidence>
<proteinExistence type="inferred from homology"/>
<dbReference type="GO" id="GO:0015031">
    <property type="term" value="P:protein transport"/>
    <property type="evidence" value="ECO:0007669"/>
    <property type="project" value="UniProtKB-KW"/>
</dbReference>
<accession>A0A1Q3CNX2</accession>
<dbReference type="Proteomes" id="UP000187406">
    <property type="component" value="Unassembled WGS sequence"/>
</dbReference>
<comment type="subcellular location">
    <subcellularLocation>
        <location evidence="1">Endosome</location>
    </subcellularLocation>
</comment>
<evidence type="ECO:0000313" key="6">
    <source>
        <dbReference type="EMBL" id="GAV81964.1"/>
    </source>
</evidence>